<dbReference type="Proteomes" id="UP000583929">
    <property type="component" value="Unassembled WGS sequence"/>
</dbReference>
<evidence type="ECO:0000313" key="5">
    <source>
        <dbReference type="Proteomes" id="UP000525078"/>
    </source>
</evidence>
<evidence type="ECO:0000313" key="4">
    <source>
        <dbReference type="EMBL" id="KAF4402239.1"/>
    </source>
</evidence>
<protein>
    <recommendedName>
        <fullName evidence="2">DUF4283 domain-containing protein</fullName>
    </recommendedName>
</protein>
<dbReference type="EMBL" id="JAATIP010000148">
    <property type="protein sequence ID" value="KAF4366747.1"/>
    <property type="molecule type" value="Genomic_DNA"/>
</dbReference>
<feature type="domain" description="DUF4283" evidence="2">
    <location>
        <begin position="40"/>
        <end position="118"/>
    </location>
</feature>
<feature type="region of interest" description="Disordered" evidence="1">
    <location>
        <begin position="256"/>
        <end position="308"/>
    </location>
</feature>
<dbReference type="EMBL" id="JAATIQ010000009">
    <property type="protein sequence ID" value="KAF4402239.1"/>
    <property type="molecule type" value="Genomic_DNA"/>
</dbReference>
<dbReference type="AlphaFoldDB" id="A0A7J6F7P9"/>
<dbReference type="Pfam" id="PF14111">
    <property type="entry name" value="DUF4283"/>
    <property type="match status" value="1"/>
</dbReference>
<dbReference type="InterPro" id="IPR025558">
    <property type="entry name" value="DUF4283"/>
</dbReference>
<dbReference type="PANTHER" id="PTHR33710">
    <property type="entry name" value="BNAC02G09200D PROTEIN"/>
    <property type="match status" value="1"/>
</dbReference>
<keyword evidence="6" id="KW-1185">Reference proteome</keyword>
<evidence type="ECO:0000313" key="3">
    <source>
        <dbReference type="EMBL" id="KAF4366747.1"/>
    </source>
</evidence>
<proteinExistence type="predicted"/>
<reference evidence="5 6" key="1">
    <citation type="journal article" date="2020" name="bioRxiv">
        <title>Sequence and annotation of 42 cannabis genomes reveals extensive copy number variation in cannabinoid synthesis and pathogen resistance genes.</title>
        <authorList>
            <person name="Mckernan K.J."/>
            <person name="Helbert Y."/>
            <person name="Kane L.T."/>
            <person name="Ebling H."/>
            <person name="Zhang L."/>
            <person name="Liu B."/>
            <person name="Eaton Z."/>
            <person name="Mclaughlin S."/>
            <person name="Kingan S."/>
            <person name="Baybayan P."/>
            <person name="Concepcion G."/>
            <person name="Jordan M."/>
            <person name="Riva A."/>
            <person name="Barbazuk W."/>
            <person name="Harkins T."/>
        </authorList>
    </citation>
    <scope>NUCLEOTIDE SEQUENCE [LARGE SCALE GENOMIC DNA]</scope>
    <source>
        <strain evidence="5 6">cv. Jamaican Lion 4</strain>
        <strain evidence="4">Father</strain>
        <strain evidence="3">Mother</strain>
        <tissue evidence="3">Leaf</tissue>
    </source>
</reference>
<gene>
    <name evidence="3" type="ORF">F8388_020109</name>
    <name evidence="4" type="ORF">G4B88_017751</name>
</gene>
<feature type="region of interest" description="Disordered" evidence="1">
    <location>
        <begin position="544"/>
        <end position="580"/>
    </location>
</feature>
<comment type="caution">
    <text evidence="3">The sequence shown here is derived from an EMBL/GenBank/DDBJ whole genome shotgun (WGS) entry which is preliminary data.</text>
</comment>
<feature type="compositionally biased region" description="Basic and acidic residues" evidence="1">
    <location>
        <begin position="256"/>
        <end position="266"/>
    </location>
</feature>
<feature type="region of interest" description="Disordered" evidence="1">
    <location>
        <begin position="325"/>
        <end position="387"/>
    </location>
</feature>
<dbReference type="PANTHER" id="PTHR33710:SF62">
    <property type="entry name" value="DUF4283 DOMAIN PROTEIN"/>
    <property type="match status" value="1"/>
</dbReference>
<evidence type="ECO:0000256" key="1">
    <source>
        <dbReference type="SAM" id="MobiDB-lite"/>
    </source>
</evidence>
<evidence type="ECO:0000259" key="2">
    <source>
        <dbReference type="Pfam" id="PF14111"/>
    </source>
</evidence>
<feature type="compositionally biased region" description="Acidic residues" evidence="1">
    <location>
        <begin position="346"/>
        <end position="355"/>
    </location>
</feature>
<feature type="compositionally biased region" description="Basic and acidic residues" evidence="1">
    <location>
        <begin position="283"/>
        <end position="293"/>
    </location>
</feature>
<name>A0A7J6F7P9_CANSA</name>
<sequence length="652" mass="73709">MVMTMEESTVDEIVQLADQLGMNQEEEWEVNEEQVAEFGEKSLVGRIVSKQSVSVGLFRTMFSRMWKSIGEWKVKSLNEDKEYQYFGLSFNSRAEAKRTLEKQSCFFNGGMLVFEEWPTSGQWRDARLDTVSCWVRMRGLPLKALTLNNIKRLGNMAGKVEDIVWNNPQQIFLNGYVRVKIGFSIQREGHDQLNCTKEVVMEMNLQGTPVQKYGQWLKEEDPIPNCFMAHDQLMARQGGGKVNGNGGPGILEVISRPEIDQSEFRGSRQAAGSGKEQFSRSMQVEKRADDGVDRGNVVNGAIGSNKLKGKLDNFSEMDQNGIFLKHAQSPKWKQGEGDSKLGEGSGDNDFEDEDGREGRKRKCGPSGGVSGRDEGGDVGGSLRENGNDVAVEMGDTEGFEKGKSMGGTGEVVMFTAGDDGAIGRDRDVIMERLDRGLCNEEWLRQFEGADVKLLDWWESDHQALVIDIPVRMDGDKCGKSKRKSRFHFEETWCHEEECTEIIDKMWKERQGRGRPMSFRCKVNKCGKALQDWNKKKKARSCHPFVSHWNDKDKPSKEGPRLRPGNRTKDPRLRPKRLPSPSMLHRRLLRPKCPWSLSPSFYMAPSSPSSPSLPISDLCRWMGSDVFYHNLRFLSPFIIDDDGGCSRLAIVDV</sequence>
<feature type="compositionally biased region" description="Basic and acidic residues" evidence="1">
    <location>
        <begin position="548"/>
        <end position="572"/>
    </location>
</feature>
<organism evidence="3 5">
    <name type="scientific">Cannabis sativa</name>
    <name type="common">Hemp</name>
    <name type="synonym">Marijuana</name>
    <dbReference type="NCBI Taxonomy" id="3483"/>
    <lineage>
        <taxon>Eukaryota</taxon>
        <taxon>Viridiplantae</taxon>
        <taxon>Streptophyta</taxon>
        <taxon>Embryophyta</taxon>
        <taxon>Tracheophyta</taxon>
        <taxon>Spermatophyta</taxon>
        <taxon>Magnoliopsida</taxon>
        <taxon>eudicotyledons</taxon>
        <taxon>Gunneridae</taxon>
        <taxon>Pentapetalae</taxon>
        <taxon>rosids</taxon>
        <taxon>fabids</taxon>
        <taxon>Rosales</taxon>
        <taxon>Cannabaceae</taxon>
        <taxon>Cannabis</taxon>
    </lineage>
</organism>
<dbReference type="Proteomes" id="UP000525078">
    <property type="component" value="Unassembled WGS sequence"/>
</dbReference>
<evidence type="ECO:0000313" key="6">
    <source>
        <dbReference type="Proteomes" id="UP000583929"/>
    </source>
</evidence>
<accession>A0A7J6F7P9</accession>